<name>A0A811JUY9_9BILA</name>
<dbReference type="Proteomes" id="UP000614601">
    <property type="component" value="Unassembled WGS sequence"/>
</dbReference>
<sequence length="659" mass="76001">MSSVTFLDRLEEVYTRLVRFFQDFKDVCQGLVNYEEEARLRAAKDAIIFISSRMEELKIEYAAFEGDEKVDTKFTYVSGFYERARLCLDSYLELDTIEQYLQAGVVDEVPIIPLEFKWPILKHLLLETLTENEKPVIVAILKLGLFRTQVWKQNLFQAFSESVCFTDDGQLIIGKVPIAENVLFLINRLNYFEELVKRTVDQLVETFLQPLFMNAKRISVTHKNGTVLYSFVMQKNARVVAEKVPSMALQFMAYLMKALNEALGNGKLLATLNQRILTITNTLWMANLSKTCASMGTETKKLVSDGVRQFEHLLKKLEIVNEAGLVDQWVPEKSGEQDLKVNINKQALLRRDLALPYTKFVKNTEVMSSAQIKGLEEFEKDKKIVNKFLEQPFYISEHARITFLYIERQLKEDSEVDPATLIEGVLNIFISTLRPQVIGLTDVFRYSNDCLFLSCVILMLGTTSLNSTTQFQRILMERKRILEMELDFLANQHLALSDQAIQKMLDGEDDEFGEMWKKLELFMGKASLLLREQDLVMVSNELFSRVMNNFFNLLFFKDHDLQGAEAYIITMIRNMDSNLKSLLNLNLNSALVQLVDRKMAVLIQILLKDQNELVTEWRSKNEADHMNNVLKTLEFSNLLDKRFGNVALSSAPPTPFLER</sequence>
<gene>
    <name evidence="1" type="ORF">BOKJ2_LOCUS1736</name>
</gene>
<dbReference type="EMBL" id="CAJFDH010000001">
    <property type="protein sequence ID" value="CAD5207052.1"/>
    <property type="molecule type" value="Genomic_DNA"/>
</dbReference>
<keyword evidence="2" id="KW-1185">Reference proteome</keyword>
<protein>
    <submittedName>
        <fullName evidence="1">Uncharacterized protein</fullName>
    </submittedName>
</protein>
<dbReference type="Proteomes" id="UP000783686">
    <property type="component" value="Unassembled WGS sequence"/>
</dbReference>
<organism evidence="1 2">
    <name type="scientific">Bursaphelenchus okinawaensis</name>
    <dbReference type="NCBI Taxonomy" id="465554"/>
    <lineage>
        <taxon>Eukaryota</taxon>
        <taxon>Metazoa</taxon>
        <taxon>Ecdysozoa</taxon>
        <taxon>Nematoda</taxon>
        <taxon>Chromadorea</taxon>
        <taxon>Rhabditida</taxon>
        <taxon>Tylenchina</taxon>
        <taxon>Tylenchomorpha</taxon>
        <taxon>Aphelenchoidea</taxon>
        <taxon>Aphelenchoididae</taxon>
        <taxon>Bursaphelenchus</taxon>
    </lineage>
</organism>
<dbReference type="AlphaFoldDB" id="A0A811JUY9"/>
<dbReference type="OrthoDB" id="10639044at2759"/>
<proteinExistence type="predicted"/>
<evidence type="ECO:0000313" key="1">
    <source>
        <dbReference type="EMBL" id="CAD5207052.1"/>
    </source>
</evidence>
<dbReference type="EMBL" id="CAJFCW020000001">
    <property type="protein sequence ID" value="CAG9084163.1"/>
    <property type="molecule type" value="Genomic_DNA"/>
</dbReference>
<comment type="caution">
    <text evidence="1">The sequence shown here is derived from an EMBL/GenBank/DDBJ whole genome shotgun (WGS) entry which is preliminary data.</text>
</comment>
<evidence type="ECO:0000313" key="2">
    <source>
        <dbReference type="Proteomes" id="UP000614601"/>
    </source>
</evidence>
<accession>A0A811JUY9</accession>
<reference evidence="1" key="1">
    <citation type="submission" date="2020-09" db="EMBL/GenBank/DDBJ databases">
        <authorList>
            <person name="Kikuchi T."/>
        </authorList>
    </citation>
    <scope>NUCLEOTIDE SEQUENCE</scope>
    <source>
        <strain evidence="1">SH1</strain>
    </source>
</reference>